<evidence type="ECO:0000313" key="2">
    <source>
        <dbReference type="Proteomes" id="UP000500938"/>
    </source>
</evidence>
<dbReference type="AlphaFoldDB" id="A0A6M4IWV8"/>
<name>A0A6M4IWV8_9BACT</name>
<gene>
    <name evidence="1" type="ORF">HKW67_09330</name>
</gene>
<proteinExistence type="predicted"/>
<keyword evidence="2" id="KW-1185">Reference proteome</keyword>
<organism evidence="1 2">
    <name type="scientific">Gemmatimonas groenlandica</name>
    <dbReference type="NCBI Taxonomy" id="2732249"/>
    <lineage>
        <taxon>Bacteria</taxon>
        <taxon>Pseudomonadati</taxon>
        <taxon>Gemmatimonadota</taxon>
        <taxon>Gemmatimonadia</taxon>
        <taxon>Gemmatimonadales</taxon>
        <taxon>Gemmatimonadaceae</taxon>
        <taxon>Gemmatimonas</taxon>
    </lineage>
</organism>
<dbReference type="EMBL" id="CP053085">
    <property type="protein sequence ID" value="QJR38169.1"/>
    <property type="molecule type" value="Genomic_DNA"/>
</dbReference>
<protein>
    <submittedName>
        <fullName evidence="1">Uncharacterized protein</fullName>
    </submittedName>
</protein>
<dbReference type="KEGG" id="ggr:HKW67_09330"/>
<accession>A0A6M4IWV8</accession>
<sequence length="210" mass="21606">MESFEFEGEGEYESVFSEEMEAELAAELLEITNEAELNQFLGKLIKSAGRSLGKVVRGPIGQALGSALKKVAKTALPMAGAALGNLIVPGIGGVIGGKLASAAGSAFGLELEGLSHEDQEFEVARRYVRLAGAATQGAVAAPQNASPQRAVQAALSQAARMHAPGLAAQMSGRAPSVIGTAGNGASVGHGARPQRGTWYRRGRRIILTGI</sequence>
<evidence type="ECO:0000313" key="1">
    <source>
        <dbReference type="EMBL" id="QJR38169.1"/>
    </source>
</evidence>
<reference evidence="1 2" key="1">
    <citation type="submission" date="2020-05" db="EMBL/GenBank/DDBJ databases">
        <title>Complete genome sequence of Gemmatimonas greenlandica TET16.</title>
        <authorList>
            <person name="Zeng Y."/>
        </authorList>
    </citation>
    <scope>NUCLEOTIDE SEQUENCE [LARGE SCALE GENOMIC DNA]</scope>
    <source>
        <strain evidence="1 2">TET16</strain>
    </source>
</reference>
<dbReference type="Proteomes" id="UP000500938">
    <property type="component" value="Chromosome"/>
</dbReference>